<evidence type="ECO:0000259" key="7">
    <source>
        <dbReference type="PROSITE" id="PS50110"/>
    </source>
</evidence>
<dbReference type="CDD" id="cd06170">
    <property type="entry name" value="LuxR_C_like"/>
    <property type="match status" value="1"/>
</dbReference>
<dbReference type="PROSITE" id="PS50110">
    <property type="entry name" value="RESPONSE_REGULATORY"/>
    <property type="match status" value="1"/>
</dbReference>
<keyword evidence="4" id="KW-0804">Transcription</keyword>
<evidence type="ECO:0000256" key="2">
    <source>
        <dbReference type="ARBA" id="ARBA00023015"/>
    </source>
</evidence>
<dbReference type="EMBL" id="CP011542">
    <property type="protein sequence ID" value="AKK07333.1"/>
    <property type="molecule type" value="Genomic_DNA"/>
</dbReference>
<dbReference type="InterPro" id="IPR000792">
    <property type="entry name" value="Tscrpt_reg_LuxR_C"/>
</dbReference>
<dbReference type="PROSITE" id="PS50043">
    <property type="entry name" value="HTH_LUXR_2"/>
    <property type="match status" value="1"/>
</dbReference>
<dbReference type="PANTHER" id="PTHR43214">
    <property type="entry name" value="TWO-COMPONENT RESPONSE REGULATOR"/>
    <property type="match status" value="1"/>
</dbReference>
<reference evidence="8 9" key="1">
    <citation type="journal article" date="2015" name="Genome Announc.">
        <title>Complete Genome Sequence of the Type Strain Corynebacterium mustelae DSM 45274, Isolated from Various Tissues of a Male Ferret with Lethal Sepsis.</title>
        <authorList>
            <person name="Ruckert C."/>
            <person name="Eimer J."/>
            <person name="Winkler A."/>
            <person name="Tauch A."/>
        </authorList>
    </citation>
    <scope>NUCLEOTIDE SEQUENCE [LARGE SCALE GENOMIC DNA]</scope>
    <source>
        <strain evidence="8 9">DSM 45274</strain>
    </source>
</reference>
<reference evidence="9" key="2">
    <citation type="submission" date="2015-05" db="EMBL/GenBank/DDBJ databases">
        <title>Complete genome sequence of Corynebacterium mustelae DSM 45274, isolated from various tissues of a male ferret with lethal sepsis.</title>
        <authorList>
            <person name="Ruckert C."/>
            <person name="Albersmeier A."/>
            <person name="Winkler A."/>
            <person name="Tauch A."/>
        </authorList>
    </citation>
    <scope>NUCLEOTIDE SEQUENCE [LARGE SCALE GENOMIC DNA]</scope>
    <source>
        <strain evidence="9">DSM 45274</strain>
    </source>
</reference>
<feature type="modified residue" description="4-aspartylphosphate" evidence="5">
    <location>
        <position position="57"/>
    </location>
</feature>
<keyword evidence="1 5" id="KW-0597">Phosphoprotein</keyword>
<dbReference type="SUPFAM" id="SSF52172">
    <property type="entry name" value="CheY-like"/>
    <property type="match status" value="1"/>
</dbReference>
<dbReference type="RefSeq" id="WP_047263180.1">
    <property type="nucleotide sequence ID" value="NZ_CP011542.1"/>
</dbReference>
<evidence type="ECO:0000256" key="3">
    <source>
        <dbReference type="ARBA" id="ARBA00023125"/>
    </source>
</evidence>
<dbReference type="AlphaFoldDB" id="A0A0G3H659"/>
<dbReference type="InterPro" id="IPR001789">
    <property type="entry name" value="Sig_transdc_resp-reg_receiver"/>
</dbReference>
<keyword evidence="2" id="KW-0805">Transcription regulation</keyword>
<dbReference type="PRINTS" id="PR00038">
    <property type="entry name" value="HTHLUXR"/>
</dbReference>
<dbReference type="InterPro" id="IPR058245">
    <property type="entry name" value="NreC/VraR/RcsB-like_REC"/>
</dbReference>
<evidence type="ECO:0000313" key="8">
    <source>
        <dbReference type="EMBL" id="AKK07333.1"/>
    </source>
</evidence>
<keyword evidence="9" id="KW-1185">Reference proteome</keyword>
<feature type="domain" description="HTH luxR-type" evidence="6">
    <location>
        <begin position="140"/>
        <end position="205"/>
    </location>
</feature>
<evidence type="ECO:0000313" key="9">
    <source>
        <dbReference type="Proteomes" id="UP000035199"/>
    </source>
</evidence>
<accession>A0A0G3H659</accession>
<evidence type="ECO:0000256" key="1">
    <source>
        <dbReference type="ARBA" id="ARBA00022553"/>
    </source>
</evidence>
<dbReference type="SMART" id="SM00421">
    <property type="entry name" value="HTH_LUXR"/>
    <property type="match status" value="1"/>
</dbReference>
<dbReference type="PANTHER" id="PTHR43214:SF24">
    <property type="entry name" value="TRANSCRIPTIONAL REGULATORY PROTEIN NARL-RELATED"/>
    <property type="match status" value="1"/>
</dbReference>
<evidence type="ECO:0000256" key="5">
    <source>
        <dbReference type="PROSITE-ProRule" id="PRU00169"/>
    </source>
</evidence>
<dbReference type="GO" id="GO:0006355">
    <property type="term" value="P:regulation of DNA-templated transcription"/>
    <property type="evidence" value="ECO:0007669"/>
    <property type="project" value="InterPro"/>
</dbReference>
<dbReference type="Pfam" id="PF00196">
    <property type="entry name" value="GerE"/>
    <property type="match status" value="1"/>
</dbReference>
<sequence>MTPIRVMLIDDHPVVRAGLRAILNSFPDITVAAEASSGKDITAASLVDAAIDVVVTDIQMPDIDGITLTKILAQDKTAPPVLILTTYDTEADIVAAVEAGAMGYLLKDAPENVLHDAVIATANRERTLAPGVATALMNRISKPREALSAREIEILQELESGASNRQLAAKLFISEATVKTHLVHIYSKLGVDNRTAAITAARQQRLI</sequence>
<dbReference type="SMART" id="SM00448">
    <property type="entry name" value="REC"/>
    <property type="match status" value="1"/>
</dbReference>
<dbReference type="GO" id="GO:0003677">
    <property type="term" value="F:DNA binding"/>
    <property type="evidence" value="ECO:0007669"/>
    <property type="project" value="UniProtKB-KW"/>
</dbReference>
<organism evidence="8 9">
    <name type="scientific">Corynebacterium mustelae</name>
    <dbReference type="NCBI Taxonomy" id="571915"/>
    <lineage>
        <taxon>Bacteria</taxon>
        <taxon>Bacillati</taxon>
        <taxon>Actinomycetota</taxon>
        <taxon>Actinomycetes</taxon>
        <taxon>Mycobacteriales</taxon>
        <taxon>Corynebacteriaceae</taxon>
        <taxon>Corynebacterium</taxon>
    </lineage>
</organism>
<dbReference type="PATRIC" id="fig|571915.4.peg.3268"/>
<dbReference type="STRING" id="571915.CMUST_15220"/>
<proteinExistence type="predicted"/>
<dbReference type="Gene3D" id="3.40.50.2300">
    <property type="match status" value="1"/>
</dbReference>
<dbReference type="InterPro" id="IPR016032">
    <property type="entry name" value="Sig_transdc_resp-reg_C-effctor"/>
</dbReference>
<keyword evidence="3" id="KW-0238">DNA-binding</keyword>
<dbReference type="InterPro" id="IPR039420">
    <property type="entry name" value="WalR-like"/>
</dbReference>
<dbReference type="GO" id="GO:0000160">
    <property type="term" value="P:phosphorelay signal transduction system"/>
    <property type="evidence" value="ECO:0007669"/>
    <property type="project" value="InterPro"/>
</dbReference>
<dbReference type="Pfam" id="PF00072">
    <property type="entry name" value="Response_reg"/>
    <property type="match status" value="1"/>
</dbReference>
<dbReference type="SUPFAM" id="SSF46894">
    <property type="entry name" value="C-terminal effector domain of the bipartite response regulators"/>
    <property type="match status" value="1"/>
</dbReference>
<dbReference type="Proteomes" id="UP000035199">
    <property type="component" value="Chromosome"/>
</dbReference>
<name>A0A0G3H659_9CORY</name>
<evidence type="ECO:0000259" key="6">
    <source>
        <dbReference type="PROSITE" id="PS50043"/>
    </source>
</evidence>
<evidence type="ECO:0000256" key="4">
    <source>
        <dbReference type="ARBA" id="ARBA00023163"/>
    </source>
</evidence>
<dbReference type="InterPro" id="IPR011006">
    <property type="entry name" value="CheY-like_superfamily"/>
</dbReference>
<dbReference type="KEGG" id="cmv:CMUST_15220"/>
<gene>
    <name evidence="8" type="primary">chrA</name>
    <name evidence="8" type="ORF">CMUST_15220</name>
</gene>
<dbReference type="OrthoDB" id="9808843at2"/>
<dbReference type="CDD" id="cd17535">
    <property type="entry name" value="REC_NarL-like"/>
    <property type="match status" value="1"/>
</dbReference>
<feature type="domain" description="Response regulatory" evidence="7">
    <location>
        <begin position="5"/>
        <end position="122"/>
    </location>
</feature>
<protein>
    <submittedName>
        <fullName evidence="8">Two-component response regulator ChrA</fullName>
    </submittedName>
</protein>